<keyword evidence="1" id="KW-0472">Membrane</keyword>
<comment type="caution">
    <text evidence="3">The sequence shown here is derived from an EMBL/GenBank/DDBJ whole genome shotgun (WGS) entry which is preliminary data.</text>
</comment>
<dbReference type="InterPro" id="IPR001173">
    <property type="entry name" value="Glyco_trans_2-like"/>
</dbReference>
<gene>
    <name evidence="3" type="ORF">A2311_00535</name>
</gene>
<dbReference type="Pfam" id="PF13641">
    <property type="entry name" value="Glyco_tranf_2_3"/>
    <property type="match status" value="1"/>
</dbReference>
<name>A0A1F4TTW7_UNCSA</name>
<dbReference type="InterPro" id="IPR029044">
    <property type="entry name" value="Nucleotide-diphossugar_trans"/>
</dbReference>
<dbReference type="Gene3D" id="3.90.550.10">
    <property type="entry name" value="Spore Coat Polysaccharide Biosynthesis Protein SpsA, Chain A"/>
    <property type="match status" value="1"/>
</dbReference>
<sequence>MIDLSIIIVNYNGEKYLPGCLDSLPKNPTKLNIEVIMVDNHSADNSVNLVKDNYPAVRIIELPENRGFCAGNNAGLKVYQGRYALLLNNDTIVKAGALEKMVAFLDTHPKIGVLGPKLLNTDGTPQHQGGLLAKKFWLSPVPVAVDYVLGAALLIRRQVIDIVGGLDEHYFFSNDDLDYCRMVRRAGWQVFFLPEAEIIHHGGYTIKKFNQKLFVEGFKGGLYFARKHYGFLIYWLYRLLLIIGLILAVIGSAIFYPFLKHKEVFRAYIQILHYALTA</sequence>
<feature type="domain" description="Glycosyltransferase 2-like" evidence="2">
    <location>
        <begin position="5"/>
        <end position="117"/>
    </location>
</feature>
<dbReference type="PANTHER" id="PTHR43179">
    <property type="entry name" value="RHAMNOSYLTRANSFERASE WBBL"/>
    <property type="match status" value="1"/>
</dbReference>
<dbReference type="PANTHER" id="PTHR43179:SF7">
    <property type="entry name" value="RHAMNOSYLTRANSFERASE WBBL"/>
    <property type="match status" value="1"/>
</dbReference>
<dbReference type="STRING" id="1802583.A2311_00535"/>
<evidence type="ECO:0000259" key="2">
    <source>
        <dbReference type="Pfam" id="PF00535"/>
    </source>
</evidence>
<dbReference type="Proteomes" id="UP000178951">
    <property type="component" value="Unassembled WGS sequence"/>
</dbReference>
<keyword evidence="1" id="KW-1133">Transmembrane helix</keyword>
<feature type="transmembrane region" description="Helical" evidence="1">
    <location>
        <begin position="235"/>
        <end position="259"/>
    </location>
</feature>
<keyword evidence="1" id="KW-0812">Transmembrane</keyword>
<dbReference type="EMBL" id="MEUF01000019">
    <property type="protein sequence ID" value="OGC36087.1"/>
    <property type="molecule type" value="Genomic_DNA"/>
</dbReference>
<accession>A0A1F4TTW7</accession>
<evidence type="ECO:0000256" key="1">
    <source>
        <dbReference type="SAM" id="Phobius"/>
    </source>
</evidence>
<dbReference type="CDD" id="cd04186">
    <property type="entry name" value="GT_2_like_c"/>
    <property type="match status" value="1"/>
</dbReference>
<dbReference type="SUPFAM" id="SSF53448">
    <property type="entry name" value="Nucleotide-diphospho-sugar transferases"/>
    <property type="match status" value="1"/>
</dbReference>
<proteinExistence type="predicted"/>
<evidence type="ECO:0000313" key="4">
    <source>
        <dbReference type="Proteomes" id="UP000178951"/>
    </source>
</evidence>
<dbReference type="AlphaFoldDB" id="A0A1F4TTW7"/>
<protein>
    <recommendedName>
        <fullName evidence="2">Glycosyltransferase 2-like domain-containing protein</fullName>
    </recommendedName>
</protein>
<organism evidence="3 4">
    <name type="scientific">candidate division WOR-1 bacterium RIFOXYB2_FULL_48_7</name>
    <dbReference type="NCBI Taxonomy" id="1802583"/>
    <lineage>
        <taxon>Bacteria</taxon>
        <taxon>Bacillati</taxon>
        <taxon>Saganbacteria</taxon>
    </lineage>
</organism>
<dbReference type="Pfam" id="PF00535">
    <property type="entry name" value="Glycos_transf_2"/>
    <property type="match status" value="1"/>
</dbReference>
<evidence type="ECO:0000313" key="3">
    <source>
        <dbReference type="EMBL" id="OGC36087.1"/>
    </source>
</evidence>
<reference evidence="3 4" key="1">
    <citation type="journal article" date="2016" name="Nat. Commun.">
        <title>Thousands of microbial genomes shed light on interconnected biogeochemical processes in an aquifer system.</title>
        <authorList>
            <person name="Anantharaman K."/>
            <person name="Brown C.T."/>
            <person name="Hug L.A."/>
            <person name="Sharon I."/>
            <person name="Castelle C.J."/>
            <person name="Probst A.J."/>
            <person name="Thomas B.C."/>
            <person name="Singh A."/>
            <person name="Wilkins M.J."/>
            <person name="Karaoz U."/>
            <person name="Brodie E.L."/>
            <person name="Williams K.H."/>
            <person name="Hubbard S.S."/>
            <person name="Banfield J.F."/>
        </authorList>
    </citation>
    <scope>NUCLEOTIDE SEQUENCE [LARGE SCALE GENOMIC DNA]</scope>
</reference>